<protein>
    <submittedName>
        <fullName evidence="2">(rape) hypothetical protein</fullName>
    </submittedName>
</protein>
<dbReference type="EMBL" id="HG994365">
    <property type="protein sequence ID" value="CAF2067532.1"/>
    <property type="molecule type" value="Genomic_DNA"/>
</dbReference>
<gene>
    <name evidence="2" type="ORF">DARMORV10_C01P02810.1</name>
</gene>
<feature type="region of interest" description="Disordered" evidence="1">
    <location>
        <begin position="58"/>
        <end position="79"/>
    </location>
</feature>
<proteinExistence type="predicted"/>
<reference evidence="2" key="1">
    <citation type="submission" date="2021-01" db="EMBL/GenBank/DDBJ databases">
        <authorList>
            <consortium name="Genoscope - CEA"/>
            <person name="William W."/>
        </authorList>
    </citation>
    <scope>NUCLEOTIDE SEQUENCE</scope>
</reference>
<feature type="non-terminal residue" evidence="2">
    <location>
        <position position="1"/>
    </location>
</feature>
<evidence type="ECO:0000256" key="1">
    <source>
        <dbReference type="SAM" id="MobiDB-lite"/>
    </source>
</evidence>
<evidence type="ECO:0000313" key="2">
    <source>
        <dbReference type="EMBL" id="CAF2067532.1"/>
    </source>
</evidence>
<feature type="non-terminal residue" evidence="2">
    <location>
        <position position="79"/>
    </location>
</feature>
<organism evidence="2">
    <name type="scientific">Brassica napus</name>
    <name type="common">Rape</name>
    <dbReference type="NCBI Taxonomy" id="3708"/>
    <lineage>
        <taxon>Eukaryota</taxon>
        <taxon>Viridiplantae</taxon>
        <taxon>Streptophyta</taxon>
        <taxon>Embryophyta</taxon>
        <taxon>Tracheophyta</taxon>
        <taxon>Spermatophyta</taxon>
        <taxon>Magnoliopsida</taxon>
        <taxon>eudicotyledons</taxon>
        <taxon>Gunneridae</taxon>
        <taxon>Pentapetalae</taxon>
        <taxon>rosids</taxon>
        <taxon>malvids</taxon>
        <taxon>Brassicales</taxon>
        <taxon>Brassicaceae</taxon>
        <taxon>Brassiceae</taxon>
        <taxon>Brassica</taxon>
    </lineage>
</organism>
<dbReference type="AlphaFoldDB" id="A0A816R328"/>
<accession>A0A816R328</accession>
<name>A0A816R328_BRANA</name>
<sequence>VCDEFITHLKCEEHRNQWSEIVHDRKLKYFCQVCNYPAYSHYNLFLHNQSEAHNRKLVEKQAQEEEDCQSRKTNPELDL</sequence>
<dbReference type="Proteomes" id="UP001295469">
    <property type="component" value="Chromosome C01"/>
</dbReference>